<evidence type="ECO:0000256" key="4">
    <source>
        <dbReference type="ARBA" id="ARBA00023002"/>
    </source>
</evidence>
<keyword evidence="3" id="KW-0274">FAD</keyword>
<keyword evidence="2" id="KW-0285">Flavoprotein</keyword>
<name>A0ABR0EE79_ZASCE</name>
<dbReference type="Proteomes" id="UP001305779">
    <property type="component" value="Unassembled WGS sequence"/>
</dbReference>
<evidence type="ECO:0000256" key="2">
    <source>
        <dbReference type="ARBA" id="ARBA00022630"/>
    </source>
</evidence>
<proteinExistence type="inferred from homology"/>
<keyword evidence="4" id="KW-0560">Oxidoreductase</keyword>
<comment type="similarity">
    <text evidence="1">Belongs to the FAD-dependent oxidoreductase family.</text>
</comment>
<dbReference type="Pfam" id="PF07992">
    <property type="entry name" value="Pyr_redox_2"/>
    <property type="match status" value="1"/>
</dbReference>
<evidence type="ECO:0000259" key="5">
    <source>
        <dbReference type="Pfam" id="PF07992"/>
    </source>
</evidence>
<dbReference type="InterPro" id="IPR036188">
    <property type="entry name" value="FAD/NAD-bd_sf"/>
</dbReference>
<dbReference type="Gene3D" id="3.50.50.100">
    <property type="match status" value="1"/>
</dbReference>
<dbReference type="PANTHER" id="PTHR43735:SF3">
    <property type="entry name" value="FERROPTOSIS SUPPRESSOR PROTEIN 1"/>
    <property type="match status" value="1"/>
</dbReference>
<accession>A0ABR0EE79</accession>
<evidence type="ECO:0000256" key="1">
    <source>
        <dbReference type="ARBA" id="ARBA00006442"/>
    </source>
</evidence>
<sequence>MSKTVVILGAGMTGLPLTHYILDHYASRHDLKVILISRSDEFYWNIASPRAVIPNQLDDDKVLYSIPETFSRHPVERFEFVVGVAETWYPDRSSVAVVFENGGKRVVQYDTIIVATGSDCNDNMPWKMVGSPKETRAVLSKVRTDMFKAHSIVVAGGGPTGVELAGELGYEYATTGKKKVTLVMADAQPLDTRLMPSTRLAARKELEKLNVNIISDTKLSRSAANEKGGYTLELTHHNGVKETMHTDILLPTWGIRYNTSFAPPSLLEPNSRLRVNGTLRSPNYDNVFVVGDAANLDSYAARVREAQVRHLASALEKYFPGEDVPEYVAEDKVTMTVAVGRGRGVGQLGNFGLWTLLVWWFKGRHMCTNIVPEYVRGKTLILGAF</sequence>
<reference evidence="6 7" key="1">
    <citation type="journal article" date="2023" name="G3 (Bethesda)">
        <title>A chromosome-level genome assembly of Zasmidium syzygii isolated from banana leaves.</title>
        <authorList>
            <person name="van Westerhoven A.C."/>
            <person name="Mehrabi R."/>
            <person name="Talebi R."/>
            <person name="Steentjes M.B.F."/>
            <person name="Corcolon B."/>
            <person name="Chong P.A."/>
            <person name="Kema G.H.J."/>
            <person name="Seidl M.F."/>
        </authorList>
    </citation>
    <scope>NUCLEOTIDE SEQUENCE [LARGE SCALE GENOMIC DNA]</scope>
    <source>
        <strain evidence="6 7">P124</strain>
    </source>
</reference>
<comment type="caution">
    <text evidence="6">The sequence shown here is derived from an EMBL/GenBank/DDBJ whole genome shotgun (WGS) entry which is preliminary data.</text>
</comment>
<keyword evidence="7" id="KW-1185">Reference proteome</keyword>
<protein>
    <recommendedName>
        <fullName evidence="5">FAD/NAD(P)-binding domain-containing protein</fullName>
    </recommendedName>
</protein>
<evidence type="ECO:0000313" key="7">
    <source>
        <dbReference type="Proteomes" id="UP001305779"/>
    </source>
</evidence>
<dbReference type="PRINTS" id="PR00469">
    <property type="entry name" value="PNDRDTASEII"/>
</dbReference>
<dbReference type="PANTHER" id="PTHR43735">
    <property type="entry name" value="APOPTOSIS-INDUCING FACTOR 1"/>
    <property type="match status" value="1"/>
</dbReference>
<gene>
    <name evidence="6" type="ORF">PRZ48_007990</name>
</gene>
<organism evidence="6 7">
    <name type="scientific">Zasmidium cellare</name>
    <name type="common">Wine cellar mold</name>
    <name type="synonym">Racodium cellare</name>
    <dbReference type="NCBI Taxonomy" id="395010"/>
    <lineage>
        <taxon>Eukaryota</taxon>
        <taxon>Fungi</taxon>
        <taxon>Dikarya</taxon>
        <taxon>Ascomycota</taxon>
        <taxon>Pezizomycotina</taxon>
        <taxon>Dothideomycetes</taxon>
        <taxon>Dothideomycetidae</taxon>
        <taxon>Mycosphaerellales</taxon>
        <taxon>Mycosphaerellaceae</taxon>
        <taxon>Zasmidium</taxon>
    </lineage>
</organism>
<dbReference type="SUPFAM" id="SSF51905">
    <property type="entry name" value="FAD/NAD(P)-binding domain"/>
    <property type="match status" value="1"/>
</dbReference>
<feature type="domain" description="FAD/NAD(P)-binding" evidence="5">
    <location>
        <begin position="4"/>
        <end position="300"/>
    </location>
</feature>
<dbReference type="InterPro" id="IPR023753">
    <property type="entry name" value="FAD/NAD-binding_dom"/>
</dbReference>
<evidence type="ECO:0000313" key="6">
    <source>
        <dbReference type="EMBL" id="KAK4499804.1"/>
    </source>
</evidence>
<evidence type="ECO:0000256" key="3">
    <source>
        <dbReference type="ARBA" id="ARBA00022827"/>
    </source>
</evidence>
<dbReference type="EMBL" id="JAXOVC010000006">
    <property type="protein sequence ID" value="KAK4499804.1"/>
    <property type="molecule type" value="Genomic_DNA"/>
</dbReference>
<dbReference type="PRINTS" id="PR00368">
    <property type="entry name" value="FADPNR"/>
</dbReference>